<protein>
    <submittedName>
        <fullName evidence="10">Aromatic amino acid permease</fullName>
    </submittedName>
</protein>
<feature type="transmembrane region" description="Helical" evidence="8">
    <location>
        <begin position="51"/>
        <end position="70"/>
    </location>
</feature>
<dbReference type="PANTHER" id="PTHR43495:SF5">
    <property type="entry name" value="GAMMA-AMINOBUTYRIC ACID PERMEASE"/>
    <property type="match status" value="1"/>
</dbReference>
<dbReference type="PIRSF" id="PIRSF006060">
    <property type="entry name" value="AA_transporter"/>
    <property type="match status" value="1"/>
</dbReference>
<feature type="transmembrane region" description="Helical" evidence="8">
    <location>
        <begin position="283"/>
        <end position="308"/>
    </location>
</feature>
<evidence type="ECO:0000256" key="5">
    <source>
        <dbReference type="ARBA" id="ARBA00022970"/>
    </source>
</evidence>
<dbReference type="PANTHER" id="PTHR43495">
    <property type="entry name" value="GABA PERMEASE"/>
    <property type="match status" value="1"/>
</dbReference>
<feature type="transmembrane region" description="Helical" evidence="8">
    <location>
        <begin position="367"/>
        <end position="387"/>
    </location>
</feature>
<dbReference type="InterPro" id="IPR004841">
    <property type="entry name" value="AA-permease/SLC12A_dom"/>
</dbReference>
<dbReference type="RefSeq" id="WP_096455283.1">
    <property type="nucleotide sequence ID" value="NZ_AP017369.1"/>
</dbReference>
<feature type="transmembrane region" description="Helical" evidence="8">
    <location>
        <begin position="408"/>
        <end position="430"/>
    </location>
</feature>
<feature type="transmembrane region" description="Helical" evidence="8">
    <location>
        <begin position="91"/>
        <end position="111"/>
    </location>
</feature>
<organism evidence="10 11">
    <name type="scientific">Corynebacterium suranareeae</name>
    <dbReference type="NCBI Taxonomy" id="2506452"/>
    <lineage>
        <taxon>Bacteria</taxon>
        <taxon>Bacillati</taxon>
        <taxon>Actinomycetota</taxon>
        <taxon>Actinomycetes</taxon>
        <taxon>Mycobacteriales</taxon>
        <taxon>Corynebacteriaceae</taxon>
        <taxon>Corynebacterium</taxon>
    </lineage>
</organism>
<feature type="transmembrane region" description="Helical" evidence="8">
    <location>
        <begin position="436"/>
        <end position="456"/>
    </location>
</feature>
<feature type="transmembrane region" description="Helical" evidence="8">
    <location>
        <begin position="131"/>
        <end position="149"/>
    </location>
</feature>
<evidence type="ECO:0000259" key="9">
    <source>
        <dbReference type="Pfam" id="PF00324"/>
    </source>
</evidence>
<dbReference type="AlphaFoldDB" id="A0A161JM59"/>
<dbReference type="GO" id="GO:0016020">
    <property type="term" value="C:membrane"/>
    <property type="evidence" value="ECO:0007669"/>
    <property type="project" value="UniProtKB-SubCell"/>
</dbReference>
<feature type="transmembrane region" description="Helical" evidence="8">
    <location>
        <begin position="203"/>
        <end position="228"/>
    </location>
</feature>
<evidence type="ECO:0000256" key="6">
    <source>
        <dbReference type="ARBA" id="ARBA00022989"/>
    </source>
</evidence>
<sequence>MASTKTTSSTSNEGLGTGLRTRHLTMMGLGSAIGAGLFLGTGVGIRAAGPAVLVAYIIAGAIVVLVMQMLGEMAAARPASGSFSRYGEDAFGHWAGFSLGWLYWFMLIMVMGAEMTGAAAIMGAWFGVDPWIPSLVCVVFFAVVNLAAVRGFGEFEYWFAFIKVAVIIAFLIIGIALIFGLLPGTTFVGTSNFIGDHGFMPNGLSGVAAALLAVAFAFGGIEIVTIAAAESDKPREAISLAVRAVIWRISVFYLGSVLVITFLMPFESITGADTAADSPFTQILSMANIPGVVGFMEAIIVLALLSAFNAQIYATSRLVFSMSNRQDAPRIFGKLSTSNVPTNAVLLSMFFAFVSVGLQYWNPAGLLDFLLNAVGGCLLVVWAMIALSQLKLRKEIQENGEISTVRMWAHPWLGILTLVLLAGLVILMLGDAGSRNQVYSVAIVYGFLVLLSFATVNSPLRGGRTPSDLN</sequence>
<dbReference type="Gene3D" id="1.20.1740.10">
    <property type="entry name" value="Amino acid/polyamine transporter I"/>
    <property type="match status" value="1"/>
</dbReference>
<keyword evidence="11" id="KW-1185">Reference proteome</keyword>
<reference evidence="10 11" key="1">
    <citation type="submission" date="2016-02" db="EMBL/GenBank/DDBJ databases">
        <title>Corynebacterium glutamicum N24 whole genome sequencing project.</title>
        <authorList>
            <person name="Matsutani M."/>
            <person name="Nangtapong N."/>
            <person name="Yakushi T."/>
            <person name="Matsushita K."/>
        </authorList>
    </citation>
    <scope>NUCLEOTIDE SEQUENCE [LARGE SCALE GENOMIC DNA]</scope>
    <source>
        <strain evidence="10 11">N24</strain>
    </source>
</reference>
<name>A0A161JM59_9CORY</name>
<evidence type="ECO:0000256" key="3">
    <source>
        <dbReference type="ARBA" id="ARBA00022448"/>
    </source>
</evidence>
<dbReference type="GO" id="GO:0006865">
    <property type="term" value="P:amino acid transport"/>
    <property type="evidence" value="ECO:0007669"/>
    <property type="project" value="UniProtKB-KW"/>
</dbReference>
<evidence type="ECO:0000256" key="8">
    <source>
        <dbReference type="SAM" id="Phobius"/>
    </source>
</evidence>
<dbReference type="Pfam" id="PF00324">
    <property type="entry name" value="AA_permease"/>
    <property type="match status" value="1"/>
</dbReference>
<evidence type="ECO:0000256" key="4">
    <source>
        <dbReference type="ARBA" id="ARBA00022692"/>
    </source>
</evidence>
<proteinExistence type="inferred from homology"/>
<dbReference type="GO" id="GO:0055085">
    <property type="term" value="P:transmembrane transport"/>
    <property type="evidence" value="ECO:0007669"/>
    <property type="project" value="InterPro"/>
</dbReference>
<accession>A0A161JM59</accession>
<dbReference type="InterPro" id="IPR004840">
    <property type="entry name" value="Amino_acid_permease_CS"/>
</dbReference>
<feature type="transmembrane region" description="Helical" evidence="8">
    <location>
        <begin position="240"/>
        <end position="263"/>
    </location>
</feature>
<evidence type="ECO:0000313" key="11">
    <source>
        <dbReference type="Proteomes" id="UP000218244"/>
    </source>
</evidence>
<feature type="transmembrane region" description="Helical" evidence="8">
    <location>
        <begin position="24"/>
        <end position="45"/>
    </location>
</feature>
<dbReference type="EMBL" id="AP017369">
    <property type="protein sequence ID" value="BAU95488.1"/>
    <property type="molecule type" value="Genomic_DNA"/>
</dbReference>
<feature type="transmembrane region" description="Helical" evidence="8">
    <location>
        <begin position="340"/>
        <end position="361"/>
    </location>
</feature>
<evidence type="ECO:0000313" key="10">
    <source>
        <dbReference type="EMBL" id="BAU95488.1"/>
    </source>
</evidence>
<keyword evidence="3" id="KW-0813">Transport</keyword>
<keyword evidence="6 8" id="KW-1133">Transmembrane helix</keyword>
<comment type="subcellular location">
    <subcellularLocation>
        <location evidence="1">Membrane</location>
        <topology evidence="1">Multi-pass membrane protein</topology>
    </subcellularLocation>
</comment>
<dbReference type="PROSITE" id="PS00218">
    <property type="entry name" value="AMINO_ACID_PERMEASE_1"/>
    <property type="match status" value="1"/>
</dbReference>
<feature type="transmembrane region" description="Helical" evidence="8">
    <location>
        <begin position="161"/>
        <end position="183"/>
    </location>
</feature>
<feature type="domain" description="Amino acid permease/ SLC12A" evidence="9">
    <location>
        <begin position="23"/>
        <end position="434"/>
    </location>
</feature>
<dbReference type="Proteomes" id="UP000218244">
    <property type="component" value="Chromosome"/>
</dbReference>
<dbReference type="FunFam" id="1.20.1740.10:FF:000001">
    <property type="entry name" value="Amino acid permease"/>
    <property type="match status" value="1"/>
</dbReference>
<evidence type="ECO:0000256" key="7">
    <source>
        <dbReference type="ARBA" id="ARBA00023136"/>
    </source>
</evidence>
<evidence type="ECO:0000256" key="2">
    <source>
        <dbReference type="ARBA" id="ARBA00008583"/>
    </source>
</evidence>
<dbReference type="KEGG" id="csur:N24_1226"/>
<keyword evidence="7 8" id="KW-0472">Membrane</keyword>
<keyword evidence="5" id="KW-0029">Amino-acid transport</keyword>
<gene>
    <name evidence="10" type="ORF">N24_1226</name>
</gene>
<keyword evidence="4 8" id="KW-0812">Transmembrane</keyword>
<evidence type="ECO:0000256" key="1">
    <source>
        <dbReference type="ARBA" id="ARBA00004141"/>
    </source>
</evidence>
<comment type="similarity">
    <text evidence="2">Belongs to the amino acid-polyamine-organocation (APC) superfamily. Amino acid transporter (AAT) (TC 2.A.3.1) family.</text>
</comment>